<reference evidence="3 4" key="1">
    <citation type="journal article" date="2015" name="Genome Biol. Evol.">
        <title>Comparative Genomics of a Bacterivorous Green Alga Reveals Evolutionary Causalities and Consequences of Phago-Mixotrophic Mode of Nutrition.</title>
        <authorList>
            <person name="Burns J.A."/>
            <person name="Paasch A."/>
            <person name="Narechania A."/>
            <person name="Kim E."/>
        </authorList>
    </citation>
    <scope>NUCLEOTIDE SEQUENCE [LARGE SCALE GENOMIC DNA]</scope>
    <source>
        <strain evidence="3 4">PLY_AMNH</strain>
    </source>
</reference>
<protein>
    <submittedName>
        <fullName evidence="3">Uncharacterized protein</fullName>
    </submittedName>
</protein>
<gene>
    <name evidence="3" type="ORF">CYMTET_15271</name>
</gene>
<dbReference type="AlphaFoldDB" id="A0AAE0GEP5"/>
<comment type="caution">
    <text evidence="3">The sequence shown here is derived from an EMBL/GenBank/DDBJ whole genome shotgun (WGS) entry which is preliminary data.</text>
</comment>
<evidence type="ECO:0000256" key="2">
    <source>
        <dbReference type="SAM" id="Phobius"/>
    </source>
</evidence>
<organism evidence="3 4">
    <name type="scientific">Cymbomonas tetramitiformis</name>
    <dbReference type="NCBI Taxonomy" id="36881"/>
    <lineage>
        <taxon>Eukaryota</taxon>
        <taxon>Viridiplantae</taxon>
        <taxon>Chlorophyta</taxon>
        <taxon>Pyramimonadophyceae</taxon>
        <taxon>Pyramimonadales</taxon>
        <taxon>Pyramimonadaceae</taxon>
        <taxon>Cymbomonas</taxon>
    </lineage>
</organism>
<evidence type="ECO:0000313" key="3">
    <source>
        <dbReference type="EMBL" id="KAK3276673.1"/>
    </source>
</evidence>
<name>A0AAE0GEP5_9CHLO</name>
<dbReference type="EMBL" id="LGRX02006436">
    <property type="protein sequence ID" value="KAK3276673.1"/>
    <property type="molecule type" value="Genomic_DNA"/>
</dbReference>
<evidence type="ECO:0000256" key="1">
    <source>
        <dbReference type="SAM" id="MobiDB-lite"/>
    </source>
</evidence>
<evidence type="ECO:0000313" key="4">
    <source>
        <dbReference type="Proteomes" id="UP001190700"/>
    </source>
</evidence>
<accession>A0AAE0GEP5</accession>
<feature type="region of interest" description="Disordered" evidence="1">
    <location>
        <begin position="328"/>
        <end position="383"/>
    </location>
</feature>
<feature type="compositionally biased region" description="Low complexity" evidence="1">
    <location>
        <begin position="346"/>
        <end position="362"/>
    </location>
</feature>
<keyword evidence="2" id="KW-0472">Membrane</keyword>
<feature type="transmembrane region" description="Helical" evidence="2">
    <location>
        <begin position="256"/>
        <end position="279"/>
    </location>
</feature>
<dbReference type="Proteomes" id="UP001190700">
    <property type="component" value="Unassembled WGS sequence"/>
</dbReference>
<proteinExistence type="predicted"/>
<keyword evidence="2" id="KW-0812">Transmembrane</keyword>
<keyword evidence="4" id="KW-1185">Reference proteome</keyword>
<sequence>MCAFPDQMTFDTQLETSPSTLTFTGDDYMNPQSVTVTAVDDVDVEANMIHGGLIQFQVTSQDPQYNSYRLNDMRVTIIDNDSLMTTQEVSKYGGTISPMSPYGAVVVNVPALALPNGASLTIGEAEKPPSPGVQIKPKPGTIAYRVSGTYTFEPHGITFQAPVQINVEYDTVSAVAAGGYMVWYRSDSNIDGPWEVVPGGTFNNGLASLNVETFSLYYVGASPPAPPPPMESPPALVDPCEGLVAPGDDEVSDAEYALISILAGENLLAMVFIAMYIAYRKRNVPRVIHMSDDMQEQDGMLALPSNEKEDGVMALPGPYDGRVAVAESSKQNGKQARNLRAIKPGQSSEATAPAETSSQAAQHIRGSADLAGRKMNGMQAQYR</sequence>
<keyword evidence="2" id="KW-1133">Transmembrane helix</keyword>